<sequence length="177" mass="20540">MFSGTEEHLCNFWRTDERISRKLLFAKELLTGTERVTFLVVEELFKEKNILLTNIMTVSADGTPWIPGKYRVFLAHLKEVVPSVLSVHCVIHSQHLVTKHPNDRLSCSVLFVIEAVNKIKNHLREVNDDDFNRLLLEGETRWLSKCASSSRFYSLFDRALEFLGDDNATLRDNQKKF</sequence>
<dbReference type="PANTHER" id="PTHR45913">
    <property type="entry name" value="EPM2A-INTERACTING PROTEIN 1"/>
    <property type="match status" value="1"/>
</dbReference>
<dbReference type="EMBL" id="KL367509">
    <property type="protein sequence ID" value="KFD67962.1"/>
    <property type="molecule type" value="Genomic_DNA"/>
</dbReference>
<proteinExistence type="predicted"/>
<protein>
    <recommendedName>
        <fullName evidence="4">DUF4371 domain-containing protein</fullName>
    </recommendedName>
</protein>
<dbReference type="AlphaFoldDB" id="A0A085MGQ0"/>
<organism evidence="1 3">
    <name type="scientific">Trichuris suis</name>
    <name type="common">pig whipworm</name>
    <dbReference type="NCBI Taxonomy" id="68888"/>
    <lineage>
        <taxon>Eukaryota</taxon>
        <taxon>Metazoa</taxon>
        <taxon>Ecdysozoa</taxon>
        <taxon>Nematoda</taxon>
        <taxon>Enoplea</taxon>
        <taxon>Dorylaimia</taxon>
        <taxon>Trichinellida</taxon>
        <taxon>Trichuridae</taxon>
        <taxon>Trichuris</taxon>
    </lineage>
</organism>
<gene>
    <name evidence="1" type="ORF">M513_02851</name>
    <name evidence="2" type="ORF">M514_02851</name>
</gene>
<keyword evidence="3" id="KW-1185">Reference proteome</keyword>
<dbReference type="Proteomes" id="UP000030764">
    <property type="component" value="Unassembled WGS sequence"/>
</dbReference>
<evidence type="ECO:0000313" key="1">
    <source>
        <dbReference type="EMBL" id="KFD56396.1"/>
    </source>
</evidence>
<evidence type="ECO:0000313" key="2">
    <source>
        <dbReference type="EMBL" id="KFD67962.1"/>
    </source>
</evidence>
<evidence type="ECO:0008006" key="4">
    <source>
        <dbReference type="Google" id="ProtNLM"/>
    </source>
</evidence>
<dbReference type="PANTHER" id="PTHR45913:SF22">
    <property type="entry name" value="SCAN BOX DOMAIN-CONTAINING PROTEIN"/>
    <property type="match status" value="1"/>
</dbReference>
<name>A0A085MGQ0_9BILA</name>
<dbReference type="EMBL" id="KL363194">
    <property type="protein sequence ID" value="KFD56396.1"/>
    <property type="molecule type" value="Genomic_DNA"/>
</dbReference>
<reference evidence="1 3" key="1">
    <citation type="journal article" date="2014" name="Nat. Genet.">
        <title>Genome and transcriptome of the porcine whipworm Trichuris suis.</title>
        <authorList>
            <person name="Jex A.R."/>
            <person name="Nejsum P."/>
            <person name="Schwarz E.M."/>
            <person name="Hu L."/>
            <person name="Young N.D."/>
            <person name="Hall R.S."/>
            <person name="Korhonen P.K."/>
            <person name="Liao S."/>
            <person name="Thamsborg S."/>
            <person name="Xia J."/>
            <person name="Xu P."/>
            <person name="Wang S."/>
            <person name="Scheerlinck J.P."/>
            <person name="Hofmann A."/>
            <person name="Sternberg P.W."/>
            <person name="Wang J."/>
            <person name="Gasser R.B."/>
        </authorList>
    </citation>
    <scope>NUCLEOTIDE SEQUENCE [LARGE SCALE GENOMIC DNA]</scope>
    <source>
        <strain evidence="2">DCEP-RM93F</strain>
        <strain evidence="1">DCEP-RM93M</strain>
    </source>
</reference>
<accession>A0A085MGQ0</accession>
<evidence type="ECO:0000313" key="3">
    <source>
        <dbReference type="Proteomes" id="UP000030764"/>
    </source>
</evidence>
<dbReference type="Proteomes" id="UP000030758">
    <property type="component" value="Unassembled WGS sequence"/>
</dbReference>
<feature type="non-terminal residue" evidence="1">
    <location>
        <position position="177"/>
    </location>
</feature>